<evidence type="ECO:0000259" key="6">
    <source>
        <dbReference type="SMART" id="SM00041"/>
    </source>
</evidence>
<feature type="region of interest" description="Disordered" evidence="5">
    <location>
        <begin position="82"/>
        <end position="135"/>
    </location>
</feature>
<gene>
    <name evidence="7" type="ORF">TGEB3V08_LOCUS625</name>
</gene>
<keyword evidence="4" id="KW-1015">Disulfide bond</keyword>
<sequence>MDPPNTVHNTTQFTFACQMYPRVQLPAVLFIALMIKVEGRTGGPSSSTDSILDIINTKEVERFLAQRRENTSREERRFLQQNALEDAEATMNVEEETRARKPTHGSKGNSHEGTLTTESRDDPPPRRNKILQPFQDDLSDYAGDKLLKSSKNALEVTRKEYLKRDWCKTEPLVQKVREDGCLTRTVINRFCYGQCNSFYIPKNPRRRRNRLRDNDEGKDGKIKEVAAAFKSCAFCKPKLASWITVTLHCPSLVPQLRRKRIQRIKQCKCITEVFN</sequence>
<dbReference type="GO" id="GO:0036122">
    <property type="term" value="F:BMP binding"/>
    <property type="evidence" value="ECO:0007669"/>
    <property type="project" value="TreeGrafter"/>
</dbReference>
<dbReference type="SMART" id="SM00041">
    <property type="entry name" value="CT"/>
    <property type="match status" value="1"/>
</dbReference>
<dbReference type="PANTHER" id="PTHR15283:SF4">
    <property type="entry name" value="BURSICON"/>
    <property type="match status" value="1"/>
</dbReference>
<protein>
    <recommendedName>
        <fullName evidence="6">CTCK domain-containing protein</fullName>
    </recommendedName>
</protein>
<evidence type="ECO:0000256" key="3">
    <source>
        <dbReference type="ARBA" id="ARBA00022729"/>
    </source>
</evidence>
<feature type="compositionally biased region" description="Polar residues" evidence="5">
    <location>
        <begin position="106"/>
        <end position="117"/>
    </location>
</feature>
<dbReference type="Pfam" id="PF03045">
    <property type="entry name" value="DAN"/>
    <property type="match status" value="1"/>
</dbReference>
<comment type="subcellular location">
    <subcellularLocation>
        <location evidence="1">Secreted</location>
    </subcellularLocation>
</comment>
<proteinExistence type="predicted"/>
<dbReference type="InterPro" id="IPR004133">
    <property type="entry name" value="DAN_dom"/>
</dbReference>
<dbReference type="AlphaFoldDB" id="A0A7R9JNM5"/>
<dbReference type="InterPro" id="IPR029034">
    <property type="entry name" value="Cystine-knot_cytokine"/>
</dbReference>
<feature type="domain" description="CTCK" evidence="6">
    <location>
        <begin position="169"/>
        <end position="273"/>
    </location>
</feature>
<keyword evidence="2" id="KW-0964">Secreted</keyword>
<keyword evidence="3" id="KW-0732">Signal</keyword>
<name>A0A7R9JNM5_TIMGE</name>
<evidence type="ECO:0000313" key="7">
    <source>
        <dbReference type="EMBL" id="CAD7586238.1"/>
    </source>
</evidence>
<evidence type="ECO:0000256" key="1">
    <source>
        <dbReference type="ARBA" id="ARBA00004613"/>
    </source>
</evidence>
<dbReference type="PANTHER" id="PTHR15283">
    <property type="entry name" value="GREMLIN 1"/>
    <property type="match status" value="1"/>
</dbReference>
<evidence type="ECO:0000256" key="5">
    <source>
        <dbReference type="SAM" id="MobiDB-lite"/>
    </source>
</evidence>
<accession>A0A7R9JNM5</accession>
<evidence type="ECO:0000256" key="4">
    <source>
        <dbReference type="ARBA" id="ARBA00023157"/>
    </source>
</evidence>
<dbReference type="GO" id="GO:0048018">
    <property type="term" value="F:receptor ligand activity"/>
    <property type="evidence" value="ECO:0007669"/>
    <property type="project" value="TreeGrafter"/>
</dbReference>
<evidence type="ECO:0000256" key="2">
    <source>
        <dbReference type="ARBA" id="ARBA00022525"/>
    </source>
</evidence>
<dbReference type="GO" id="GO:0005615">
    <property type="term" value="C:extracellular space"/>
    <property type="evidence" value="ECO:0007669"/>
    <property type="project" value="TreeGrafter"/>
</dbReference>
<organism evidence="7">
    <name type="scientific">Timema genevievae</name>
    <name type="common">Walking stick</name>
    <dbReference type="NCBI Taxonomy" id="629358"/>
    <lineage>
        <taxon>Eukaryota</taxon>
        <taxon>Metazoa</taxon>
        <taxon>Ecdysozoa</taxon>
        <taxon>Arthropoda</taxon>
        <taxon>Hexapoda</taxon>
        <taxon>Insecta</taxon>
        <taxon>Pterygota</taxon>
        <taxon>Neoptera</taxon>
        <taxon>Polyneoptera</taxon>
        <taxon>Phasmatodea</taxon>
        <taxon>Timematodea</taxon>
        <taxon>Timematoidea</taxon>
        <taxon>Timematidae</taxon>
        <taxon>Timema</taxon>
    </lineage>
</organism>
<dbReference type="EMBL" id="OE839221">
    <property type="protein sequence ID" value="CAD7586238.1"/>
    <property type="molecule type" value="Genomic_DNA"/>
</dbReference>
<dbReference type="GO" id="GO:0009887">
    <property type="term" value="P:animal organ morphogenesis"/>
    <property type="evidence" value="ECO:0007669"/>
    <property type="project" value="TreeGrafter"/>
</dbReference>
<dbReference type="GO" id="GO:0038098">
    <property type="term" value="P:sequestering of BMP from receptor via BMP binding"/>
    <property type="evidence" value="ECO:0007669"/>
    <property type="project" value="TreeGrafter"/>
</dbReference>
<dbReference type="Gene3D" id="2.10.90.10">
    <property type="entry name" value="Cystine-knot cytokines"/>
    <property type="match status" value="1"/>
</dbReference>
<dbReference type="InterPro" id="IPR006207">
    <property type="entry name" value="Cys_knot_C"/>
</dbReference>
<reference evidence="7" key="1">
    <citation type="submission" date="2020-11" db="EMBL/GenBank/DDBJ databases">
        <authorList>
            <person name="Tran Van P."/>
        </authorList>
    </citation>
    <scope>NUCLEOTIDE SEQUENCE</scope>
</reference>